<sequence>MDLGVGSFVFSLGIVSSGPLIPSLHSARHRFRPPRALLLNNIKKALPLLALGLVRVVMVKGMDYPEHASEYGVHWNFFLTLAVLPVLSSLCRPLTRLARYSVIGLSIGAGYQVLLWWRADLQEWILSDPRVRHGGFVQQNKEGLASLAGYLAIFMLGIDLGHYVLPLDPYQAFRRRSRTRRREKTGKLSMVLASFSVLYWSAFLLLRLLGAQNSRRLANLVYVVWVTAFNASFLLCYVAVYAKWLQLLKQRALASAASVQELEVRQWTKRMAEWSPSLLEDINRHSFAIFLAVSPGVC</sequence>
<gene>
    <name evidence="10" type="ORF">K437DRAFT_255340</name>
</gene>
<evidence type="ECO:0000256" key="8">
    <source>
        <dbReference type="ARBA" id="ARBA00023136"/>
    </source>
</evidence>
<evidence type="ECO:0000313" key="11">
    <source>
        <dbReference type="Proteomes" id="UP000027361"/>
    </source>
</evidence>
<evidence type="ECO:0000313" key="10">
    <source>
        <dbReference type="EMBL" id="KDN49212.1"/>
    </source>
</evidence>
<accession>A0A066W5G4</accession>
<evidence type="ECO:0000256" key="9">
    <source>
        <dbReference type="SAM" id="Phobius"/>
    </source>
</evidence>
<comment type="subcellular location">
    <subcellularLocation>
        <location evidence="1">Membrane</location>
        <topology evidence="1">Multi-pass membrane protein</topology>
    </subcellularLocation>
</comment>
<dbReference type="InterPro" id="IPR009447">
    <property type="entry name" value="PIGW/GWT1"/>
</dbReference>
<dbReference type="FunCoup" id="A0A066W5G4">
    <property type="interactions" value="93"/>
</dbReference>
<feature type="transmembrane region" description="Helical" evidence="9">
    <location>
        <begin position="147"/>
        <end position="167"/>
    </location>
</feature>
<evidence type="ECO:0000256" key="4">
    <source>
        <dbReference type="ARBA" id="ARBA00014495"/>
    </source>
</evidence>
<dbReference type="EMBL" id="JMSN01000022">
    <property type="protein sequence ID" value="KDN49212.1"/>
    <property type="molecule type" value="Genomic_DNA"/>
</dbReference>
<feature type="transmembrane region" description="Helical" evidence="9">
    <location>
        <begin position="45"/>
        <end position="61"/>
    </location>
</feature>
<evidence type="ECO:0000256" key="6">
    <source>
        <dbReference type="ARBA" id="ARBA00022692"/>
    </source>
</evidence>
<keyword evidence="5" id="KW-0337">GPI-anchor biosynthesis</keyword>
<dbReference type="PANTHER" id="PTHR20661">
    <property type="entry name" value="PHOSPHATIDYLINOSITOL-GLYCAN BIOSYNTHESIS CLASS W PROTEIN"/>
    <property type="match status" value="1"/>
</dbReference>
<evidence type="ECO:0000256" key="3">
    <source>
        <dbReference type="ARBA" id="ARBA00007559"/>
    </source>
</evidence>
<comment type="pathway">
    <text evidence="2">Glycolipid biosynthesis; glycosylphosphatidylinositol-anchor biosynthesis.</text>
</comment>
<dbReference type="STRING" id="1037660.A0A066W5G4"/>
<dbReference type="AlphaFoldDB" id="A0A066W5G4"/>
<reference evidence="10 11" key="1">
    <citation type="submission" date="2014-05" db="EMBL/GenBank/DDBJ databases">
        <title>Draft genome sequence of a rare smut relative, Tilletiaria anomala UBC 951.</title>
        <authorList>
            <consortium name="DOE Joint Genome Institute"/>
            <person name="Toome M."/>
            <person name="Kuo A."/>
            <person name="Henrissat B."/>
            <person name="Lipzen A."/>
            <person name="Tritt A."/>
            <person name="Yoshinaga Y."/>
            <person name="Zane M."/>
            <person name="Barry K."/>
            <person name="Grigoriev I.V."/>
            <person name="Spatafora J.W."/>
            <person name="Aimea M.C."/>
        </authorList>
    </citation>
    <scope>NUCLEOTIDE SEQUENCE [LARGE SCALE GENOMIC DNA]</scope>
    <source>
        <strain evidence="10 11">UBC 951</strain>
    </source>
</reference>
<dbReference type="GO" id="GO:0016020">
    <property type="term" value="C:membrane"/>
    <property type="evidence" value="ECO:0007669"/>
    <property type="project" value="UniProtKB-SubCell"/>
</dbReference>
<dbReference type="HOGENOM" id="CLU_020802_0_0_1"/>
<feature type="transmembrane region" description="Helical" evidence="9">
    <location>
        <begin position="188"/>
        <end position="210"/>
    </location>
</feature>
<keyword evidence="6 9" id="KW-0812">Transmembrane</keyword>
<dbReference type="OMA" id="HITEYGK"/>
<comment type="caution">
    <text evidence="10">The sequence shown here is derived from an EMBL/GenBank/DDBJ whole genome shotgun (WGS) entry which is preliminary data.</text>
</comment>
<dbReference type="Proteomes" id="UP000027361">
    <property type="component" value="Unassembled WGS sequence"/>
</dbReference>
<dbReference type="GO" id="GO:0032216">
    <property type="term" value="F:glucosaminyl-phosphatidylinositol O-acyltransferase activity"/>
    <property type="evidence" value="ECO:0007669"/>
    <property type="project" value="TreeGrafter"/>
</dbReference>
<dbReference type="GO" id="GO:0006506">
    <property type="term" value="P:GPI anchor biosynthetic process"/>
    <property type="evidence" value="ECO:0007669"/>
    <property type="project" value="UniProtKB-UniPathway"/>
</dbReference>
<keyword evidence="7 9" id="KW-1133">Transmembrane helix</keyword>
<dbReference type="PANTHER" id="PTHR20661:SF0">
    <property type="entry name" value="PHOSPHATIDYLINOSITOL-GLYCAN BIOSYNTHESIS CLASS W PROTEIN"/>
    <property type="match status" value="1"/>
</dbReference>
<evidence type="ECO:0000256" key="1">
    <source>
        <dbReference type="ARBA" id="ARBA00004141"/>
    </source>
</evidence>
<protein>
    <recommendedName>
        <fullName evidence="4">GPI-anchored wall transfer protein 1</fullName>
    </recommendedName>
</protein>
<dbReference type="Pfam" id="PF06423">
    <property type="entry name" value="GWT1"/>
    <property type="match status" value="1"/>
</dbReference>
<keyword evidence="11" id="KW-1185">Reference proteome</keyword>
<dbReference type="GO" id="GO:0072659">
    <property type="term" value="P:protein localization to plasma membrane"/>
    <property type="evidence" value="ECO:0007669"/>
    <property type="project" value="TreeGrafter"/>
</dbReference>
<organism evidence="10 11">
    <name type="scientific">Tilletiaria anomala (strain ATCC 24038 / CBS 436.72 / UBC 951)</name>
    <dbReference type="NCBI Taxonomy" id="1037660"/>
    <lineage>
        <taxon>Eukaryota</taxon>
        <taxon>Fungi</taxon>
        <taxon>Dikarya</taxon>
        <taxon>Basidiomycota</taxon>
        <taxon>Ustilaginomycotina</taxon>
        <taxon>Exobasidiomycetes</taxon>
        <taxon>Georgefischeriales</taxon>
        <taxon>Tilletiariaceae</taxon>
        <taxon>Tilletiaria</taxon>
    </lineage>
</organism>
<feature type="transmembrane region" description="Helical" evidence="9">
    <location>
        <begin position="6"/>
        <end position="24"/>
    </location>
</feature>
<name>A0A066W5G4_TILAU</name>
<keyword evidence="8 9" id="KW-0472">Membrane</keyword>
<evidence type="ECO:0000256" key="7">
    <source>
        <dbReference type="ARBA" id="ARBA00022989"/>
    </source>
</evidence>
<dbReference type="GeneID" id="25264126"/>
<dbReference type="RefSeq" id="XP_013244295.1">
    <property type="nucleotide sequence ID" value="XM_013388841.1"/>
</dbReference>
<dbReference type="OrthoDB" id="15270at2759"/>
<feature type="transmembrane region" description="Helical" evidence="9">
    <location>
        <begin position="97"/>
        <end position="117"/>
    </location>
</feature>
<dbReference type="InParanoid" id="A0A066W5G4"/>
<dbReference type="UniPathway" id="UPA00196"/>
<proteinExistence type="inferred from homology"/>
<feature type="transmembrane region" description="Helical" evidence="9">
    <location>
        <begin position="222"/>
        <end position="242"/>
    </location>
</feature>
<evidence type="ECO:0000256" key="2">
    <source>
        <dbReference type="ARBA" id="ARBA00004687"/>
    </source>
</evidence>
<comment type="similarity">
    <text evidence="3">Belongs to the PIGW family.</text>
</comment>
<evidence type="ECO:0000256" key="5">
    <source>
        <dbReference type="ARBA" id="ARBA00022502"/>
    </source>
</evidence>
<feature type="transmembrane region" description="Helical" evidence="9">
    <location>
        <begin position="73"/>
        <end position="90"/>
    </location>
</feature>
<dbReference type="GO" id="GO:0005783">
    <property type="term" value="C:endoplasmic reticulum"/>
    <property type="evidence" value="ECO:0007669"/>
    <property type="project" value="TreeGrafter"/>
</dbReference>